<protein>
    <submittedName>
        <fullName evidence="1">Uncharacterized protein</fullName>
    </submittedName>
</protein>
<name>A0A5B0NEN1_PUCGR</name>
<comment type="caution">
    <text evidence="1">The sequence shown here is derived from an EMBL/GenBank/DDBJ whole genome shotgun (WGS) entry which is preliminary data.</text>
</comment>
<accession>A0A5B0NEN1</accession>
<organism evidence="1 2">
    <name type="scientific">Puccinia graminis f. sp. tritici</name>
    <dbReference type="NCBI Taxonomy" id="56615"/>
    <lineage>
        <taxon>Eukaryota</taxon>
        <taxon>Fungi</taxon>
        <taxon>Dikarya</taxon>
        <taxon>Basidiomycota</taxon>
        <taxon>Pucciniomycotina</taxon>
        <taxon>Pucciniomycetes</taxon>
        <taxon>Pucciniales</taxon>
        <taxon>Pucciniaceae</taxon>
        <taxon>Puccinia</taxon>
    </lineage>
</organism>
<proteinExistence type="predicted"/>
<dbReference type="EMBL" id="VSWC01000105">
    <property type="protein sequence ID" value="KAA1087186.1"/>
    <property type="molecule type" value="Genomic_DNA"/>
</dbReference>
<gene>
    <name evidence="1" type="ORF">PGT21_024790</name>
</gene>
<reference evidence="1 2" key="1">
    <citation type="submission" date="2019-05" db="EMBL/GenBank/DDBJ databases">
        <title>Emergence of the Ug99 lineage of the wheat stem rust pathogen through somatic hybridization.</title>
        <authorList>
            <person name="Li F."/>
            <person name="Upadhyaya N.M."/>
            <person name="Sperschneider J."/>
            <person name="Matny O."/>
            <person name="Nguyen-Phuc H."/>
            <person name="Mago R."/>
            <person name="Raley C."/>
            <person name="Miller M.E."/>
            <person name="Silverstein K.A.T."/>
            <person name="Henningsen E."/>
            <person name="Hirsch C.D."/>
            <person name="Visser B."/>
            <person name="Pretorius Z.A."/>
            <person name="Steffenson B.J."/>
            <person name="Schwessinger B."/>
            <person name="Dodds P.N."/>
            <person name="Figueroa M."/>
        </authorList>
    </citation>
    <scope>NUCLEOTIDE SEQUENCE [LARGE SCALE GENOMIC DNA]</scope>
    <source>
        <strain evidence="1">21-0</strain>
    </source>
</reference>
<evidence type="ECO:0000313" key="2">
    <source>
        <dbReference type="Proteomes" id="UP000324748"/>
    </source>
</evidence>
<keyword evidence="2" id="KW-1185">Reference proteome</keyword>
<evidence type="ECO:0000313" key="1">
    <source>
        <dbReference type="EMBL" id="KAA1087186.1"/>
    </source>
</evidence>
<dbReference type="Proteomes" id="UP000324748">
    <property type="component" value="Unassembled WGS sequence"/>
</dbReference>
<dbReference type="AlphaFoldDB" id="A0A5B0NEN1"/>
<sequence>MGLAHWRSPAAESQVIQERVVLLLLVDELRASVIRVVAETHTPFRLTRIRTAKDQSQARFLYCCSCRYFAQQQCPPVIKRGDRDYPIEATVIIQ</sequence>